<evidence type="ECO:0000313" key="1">
    <source>
        <dbReference type="EMBL" id="KAJ0037623.1"/>
    </source>
</evidence>
<proteinExistence type="predicted"/>
<evidence type="ECO:0000313" key="2">
    <source>
        <dbReference type="Proteomes" id="UP001163603"/>
    </source>
</evidence>
<reference evidence="2" key="1">
    <citation type="journal article" date="2023" name="G3 (Bethesda)">
        <title>Genome assembly and association tests identify interacting loci associated with vigor, precocity, and sex in interspecific pistachio rootstocks.</title>
        <authorList>
            <person name="Palmer W."/>
            <person name="Jacygrad E."/>
            <person name="Sagayaradj S."/>
            <person name="Cavanaugh K."/>
            <person name="Han R."/>
            <person name="Bertier L."/>
            <person name="Beede B."/>
            <person name="Kafkas S."/>
            <person name="Golino D."/>
            <person name="Preece J."/>
            <person name="Michelmore R."/>
        </authorList>
    </citation>
    <scope>NUCLEOTIDE SEQUENCE [LARGE SCALE GENOMIC DNA]</scope>
</reference>
<organism evidence="1 2">
    <name type="scientific">Pistacia integerrima</name>
    <dbReference type="NCBI Taxonomy" id="434235"/>
    <lineage>
        <taxon>Eukaryota</taxon>
        <taxon>Viridiplantae</taxon>
        <taxon>Streptophyta</taxon>
        <taxon>Embryophyta</taxon>
        <taxon>Tracheophyta</taxon>
        <taxon>Spermatophyta</taxon>
        <taxon>Magnoliopsida</taxon>
        <taxon>eudicotyledons</taxon>
        <taxon>Gunneridae</taxon>
        <taxon>Pentapetalae</taxon>
        <taxon>rosids</taxon>
        <taxon>malvids</taxon>
        <taxon>Sapindales</taxon>
        <taxon>Anacardiaceae</taxon>
        <taxon>Pistacia</taxon>
    </lineage>
</organism>
<dbReference type="Proteomes" id="UP001163603">
    <property type="component" value="Chromosome 6"/>
</dbReference>
<sequence length="330" mass="38068">MFWCKKEPVFDFFPCPGSSMYIANGVDAAGSLHGSVPWVLHNQMGSQSFKLLPLETKFMVNGVCEKSMYSTHVIWGRRRSQIMKLLFKKSRSTNGKVHGCQTIMFFNLDPSFNFVILLVFNYYDCFEIFNVFWQPLVKDEADCFSLSDLWNLYVEWSSYGASVPLMLDGYESVVQYYSPSLSALQIYTNAARPSIPLIRNGDANPNLDDSINNQYYGAPKIEDQLGLLYCQYNEISSPYYRLPFTEKINELSQGYPRLLKFKSTDISLYSWMAIAWYPIYQIPTMRNVRELSACFLTYHKLSPSFEVHDTKNLSGEDFHYTVPTCQFGTV</sequence>
<comment type="caution">
    <text evidence="1">The sequence shown here is derived from an EMBL/GenBank/DDBJ whole genome shotgun (WGS) entry which is preliminary data.</text>
</comment>
<dbReference type="EMBL" id="CM047741">
    <property type="protein sequence ID" value="KAJ0037623.1"/>
    <property type="molecule type" value="Genomic_DNA"/>
</dbReference>
<name>A0ACC0YJI9_9ROSI</name>
<gene>
    <name evidence="1" type="ORF">Pint_21931</name>
</gene>
<protein>
    <submittedName>
        <fullName evidence="1">Uncharacterized protein</fullName>
    </submittedName>
</protein>
<keyword evidence="2" id="KW-1185">Reference proteome</keyword>
<accession>A0ACC0YJI9</accession>